<feature type="domain" description="Cadherin" evidence="12">
    <location>
        <begin position="302"/>
        <end position="409"/>
    </location>
</feature>
<dbReference type="AlphaFoldDB" id="A0A5K3FCI1"/>
<dbReference type="InterPro" id="IPR015919">
    <property type="entry name" value="Cadherin-like_sf"/>
</dbReference>
<feature type="domain" description="Cadherin" evidence="12">
    <location>
        <begin position="104"/>
        <end position="187"/>
    </location>
</feature>
<evidence type="ECO:0000256" key="4">
    <source>
        <dbReference type="ARBA" id="ARBA00022729"/>
    </source>
</evidence>
<feature type="domain" description="Cadherin" evidence="12">
    <location>
        <begin position="640"/>
        <end position="801"/>
    </location>
</feature>
<evidence type="ECO:0000256" key="9">
    <source>
        <dbReference type="ARBA" id="ARBA00023136"/>
    </source>
</evidence>
<evidence type="ECO:0000256" key="3">
    <source>
        <dbReference type="ARBA" id="ARBA00022692"/>
    </source>
</evidence>
<dbReference type="FunFam" id="2.60.40.60:FF:000005">
    <property type="entry name" value="Protocadherin 9"/>
    <property type="match status" value="1"/>
</dbReference>
<keyword evidence="4" id="KW-0732">Signal</keyword>
<proteinExistence type="predicted"/>
<dbReference type="PANTHER" id="PTHR24028">
    <property type="entry name" value="CADHERIN-87A"/>
    <property type="match status" value="1"/>
</dbReference>
<dbReference type="GO" id="GO:0005886">
    <property type="term" value="C:plasma membrane"/>
    <property type="evidence" value="ECO:0007669"/>
    <property type="project" value="UniProtKB-SubCell"/>
</dbReference>
<accession>A0A5K3FCI1</accession>
<comment type="subcellular location">
    <subcellularLocation>
        <location evidence="1">Cell membrane</location>
        <topology evidence="1">Single-pass type I membrane protein</topology>
    </subcellularLocation>
</comment>
<dbReference type="FunFam" id="2.60.40.60:FF:000092">
    <property type="entry name" value="Protocadherin 8"/>
    <property type="match status" value="1"/>
</dbReference>
<protein>
    <submittedName>
        <fullName evidence="13">Cadherin domain-containing protein</fullName>
    </submittedName>
</protein>
<evidence type="ECO:0000256" key="5">
    <source>
        <dbReference type="ARBA" id="ARBA00022737"/>
    </source>
</evidence>
<dbReference type="SMART" id="SM00112">
    <property type="entry name" value="CA"/>
    <property type="match status" value="5"/>
</dbReference>
<dbReference type="PROSITE" id="PS00232">
    <property type="entry name" value="CADHERIN_1"/>
    <property type="match status" value="2"/>
</dbReference>
<dbReference type="GO" id="GO:0007156">
    <property type="term" value="P:homophilic cell adhesion via plasma membrane adhesion molecules"/>
    <property type="evidence" value="ECO:0007669"/>
    <property type="project" value="InterPro"/>
</dbReference>
<keyword evidence="10" id="KW-0325">Glycoprotein</keyword>
<dbReference type="InterPro" id="IPR050174">
    <property type="entry name" value="Protocadherin/Cadherin-CA"/>
</dbReference>
<evidence type="ECO:0000256" key="6">
    <source>
        <dbReference type="ARBA" id="ARBA00022837"/>
    </source>
</evidence>
<keyword evidence="2" id="KW-1003">Cell membrane</keyword>
<keyword evidence="5" id="KW-0677">Repeat</keyword>
<feature type="domain" description="Cadherin" evidence="12">
    <location>
        <begin position="547"/>
        <end position="640"/>
    </location>
</feature>
<evidence type="ECO:0000256" key="7">
    <source>
        <dbReference type="ARBA" id="ARBA00022889"/>
    </source>
</evidence>
<keyword evidence="3" id="KW-0812">Transmembrane</keyword>
<feature type="domain" description="Cadherin" evidence="12">
    <location>
        <begin position="195"/>
        <end position="301"/>
    </location>
</feature>
<dbReference type="Gene3D" id="2.60.40.60">
    <property type="entry name" value="Cadherins"/>
    <property type="match status" value="6"/>
</dbReference>
<evidence type="ECO:0000256" key="8">
    <source>
        <dbReference type="ARBA" id="ARBA00022989"/>
    </source>
</evidence>
<evidence type="ECO:0000256" key="10">
    <source>
        <dbReference type="ARBA" id="ARBA00023180"/>
    </source>
</evidence>
<dbReference type="CDD" id="cd11304">
    <property type="entry name" value="Cadherin_repeat"/>
    <property type="match status" value="6"/>
</dbReference>
<organism evidence="13">
    <name type="scientific">Mesocestoides corti</name>
    <name type="common">Flatworm</name>
    <dbReference type="NCBI Taxonomy" id="53468"/>
    <lineage>
        <taxon>Eukaryota</taxon>
        <taxon>Metazoa</taxon>
        <taxon>Spiralia</taxon>
        <taxon>Lophotrochozoa</taxon>
        <taxon>Platyhelminthes</taxon>
        <taxon>Cestoda</taxon>
        <taxon>Eucestoda</taxon>
        <taxon>Cyclophyllidea</taxon>
        <taxon>Mesocestoididae</taxon>
        <taxon>Mesocestoides</taxon>
    </lineage>
</organism>
<dbReference type="InterPro" id="IPR020894">
    <property type="entry name" value="Cadherin_CS"/>
</dbReference>
<dbReference type="FunFam" id="2.60.40.60:FF:000020">
    <property type="entry name" value="Dachsous cadherin-related 1b"/>
    <property type="match status" value="1"/>
</dbReference>
<reference evidence="13" key="1">
    <citation type="submission" date="2019-11" db="UniProtKB">
        <authorList>
            <consortium name="WormBaseParasite"/>
        </authorList>
    </citation>
    <scope>IDENTIFICATION</scope>
</reference>
<evidence type="ECO:0000256" key="11">
    <source>
        <dbReference type="PROSITE-ProRule" id="PRU00043"/>
    </source>
</evidence>
<dbReference type="PROSITE" id="PS50268">
    <property type="entry name" value="CADHERIN_2"/>
    <property type="match status" value="6"/>
</dbReference>
<dbReference type="PRINTS" id="PR00205">
    <property type="entry name" value="CADHERIN"/>
</dbReference>
<name>A0A5K3FCI1_MESCO</name>
<feature type="domain" description="Cadherin" evidence="12">
    <location>
        <begin position="422"/>
        <end position="536"/>
    </location>
</feature>
<sequence length="815" mass="91345">MQSITSLQLRLRLFLLLLLLFFVLLPMVSSFISANEIAQIHLFLREEEIPAGKVVLSASRAFKLAREYAKRGVSSVIIEGPMESPHELHQQDAPFNTSFEYPIFNMNRLTGLLKTAKRLDFDDAELHDAGCILSETVLPIQLTNQRSPSYVANTPYCCFPIQIFNSCQDILNVDICVEDINDNAPKWDLESPQKNDLELILRIPENMPVGNSLELPSAVDLDSGPNKLLTYEMRPKLPEFEVVWNDTSSRLHLYLKVELDREEKSYYSFTITAFDGGIKPRSGSLDVIIQILDVNDNSPVFEKNIYFVSIPENTKALMPIVQVVAVDIDHGENAEVAYTISPLTDPEFAQLFVVDLSTGWITLKGKLDFEDYKEISLTIVASDKGDPPRRSTCQVQMVVTDINDNAPQLLFEPISLTGFALVPENENPGRVVSVFTVIDEDSGVNGETVCWVASIFRNEDDLLRDKLGPDSLFKLDLIILPFTKVYQLSTAAVFDRESGNEYRVGITCSDKGYPSQNSTDHVIVRILDVNDHAPVFPFKHFTYRAIESYPLNTTLFTLTAIDLDEGENATITYSLLSPQDNIFTINNETGEVSLSQPLDYEKQTQHNFTIVAVDGGSPALTGSITVTLFVDDVNDNAPILTSDRFISILENHSAADPIGALRATDYDLGPNGNIYFKLTSIRPCFCGIPGTEEKTPDITESLCSWAVELVNKCDVQTVKKAYRLCSRIPMNHAPSWASKEYRRFLMTEKGDVFLRYPNLDRETTPVYMIQGVVADRGHPPKRTTFCITIAVDDINDCHPKFTFPASFNNTVLVRM</sequence>
<keyword evidence="6 11" id="KW-0106">Calcium</keyword>
<keyword evidence="8" id="KW-1133">Transmembrane helix</keyword>
<evidence type="ECO:0000313" key="13">
    <source>
        <dbReference type="WBParaSite" id="MCU_007223-RA"/>
    </source>
</evidence>
<dbReference type="GO" id="GO:0005509">
    <property type="term" value="F:calcium ion binding"/>
    <property type="evidence" value="ECO:0007669"/>
    <property type="project" value="UniProtKB-UniRule"/>
</dbReference>
<evidence type="ECO:0000256" key="2">
    <source>
        <dbReference type="ARBA" id="ARBA00022475"/>
    </source>
</evidence>
<dbReference type="Pfam" id="PF00028">
    <property type="entry name" value="Cadherin"/>
    <property type="match status" value="3"/>
</dbReference>
<dbReference type="InterPro" id="IPR002126">
    <property type="entry name" value="Cadherin-like_dom"/>
</dbReference>
<dbReference type="PANTHER" id="PTHR24028:SF146">
    <property type="entry name" value="CADHERIN 96CB, ISOFORM D-RELATED"/>
    <property type="match status" value="1"/>
</dbReference>
<dbReference type="WBParaSite" id="MCU_007223-RA">
    <property type="protein sequence ID" value="MCU_007223-RA"/>
    <property type="gene ID" value="MCU_007223"/>
</dbReference>
<keyword evidence="9" id="KW-0472">Membrane</keyword>
<keyword evidence="7" id="KW-0130">Cell adhesion</keyword>
<dbReference type="SUPFAM" id="SSF49313">
    <property type="entry name" value="Cadherin-like"/>
    <property type="match status" value="5"/>
</dbReference>
<evidence type="ECO:0000259" key="12">
    <source>
        <dbReference type="PROSITE" id="PS50268"/>
    </source>
</evidence>
<evidence type="ECO:0000256" key="1">
    <source>
        <dbReference type="ARBA" id="ARBA00004251"/>
    </source>
</evidence>